<protein>
    <submittedName>
        <fullName evidence="1">Uncharacterized protein</fullName>
    </submittedName>
</protein>
<dbReference type="EMBL" id="SDMP01000020">
    <property type="protein sequence ID" value="RYQ83488.1"/>
    <property type="molecule type" value="Genomic_DNA"/>
</dbReference>
<evidence type="ECO:0000313" key="1">
    <source>
        <dbReference type="EMBL" id="RYQ83488.1"/>
    </source>
</evidence>
<organism evidence="1 2">
    <name type="scientific">Arachis hypogaea</name>
    <name type="common">Peanut</name>
    <dbReference type="NCBI Taxonomy" id="3818"/>
    <lineage>
        <taxon>Eukaryota</taxon>
        <taxon>Viridiplantae</taxon>
        <taxon>Streptophyta</taxon>
        <taxon>Embryophyta</taxon>
        <taxon>Tracheophyta</taxon>
        <taxon>Spermatophyta</taxon>
        <taxon>Magnoliopsida</taxon>
        <taxon>eudicotyledons</taxon>
        <taxon>Gunneridae</taxon>
        <taxon>Pentapetalae</taxon>
        <taxon>rosids</taxon>
        <taxon>fabids</taxon>
        <taxon>Fabales</taxon>
        <taxon>Fabaceae</taxon>
        <taxon>Papilionoideae</taxon>
        <taxon>50 kb inversion clade</taxon>
        <taxon>dalbergioids sensu lato</taxon>
        <taxon>Dalbergieae</taxon>
        <taxon>Pterocarpus clade</taxon>
        <taxon>Arachis</taxon>
    </lineage>
</organism>
<dbReference type="AlphaFoldDB" id="A0A444X1C7"/>
<reference evidence="1 2" key="1">
    <citation type="submission" date="2019-01" db="EMBL/GenBank/DDBJ databases">
        <title>Sequencing of cultivated peanut Arachis hypogaea provides insights into genome evolution and oil improvement.</title>
        <authorList>
            <person name="Chen X."/>
        </authorList>
    </citation>
    <scope>NUCLEOTIDE SEQUENCE [LARGE SCALE GENOMIC DNA]</scope>
    <source>
        <strain evidence="2">cv. Fuhuasheng</strain>
        <tissue evidence="1">Leaves</tissue>
    </source>
</reference>
<comment type="caution">
    <text evidence="1">The sequence shown here is derived from an EMBL/GenBank/DDBJ whole genome shotgun (WGS) entry which is preliminary data.</text>
</comment>
<accession>A0A444X1C7</accession>
<dbReference type="Proteomes" id="UP000289738">
    <property type="component" value="Chromosome B10"/>
</dbReference>
<proteinExistence type="predicted"/>
<gene>
    <name evidence="1" type="ORF">Ahy_B10g102173</name>
</gene>
<evidence type="ECO:0000313" key="2">
    <source>
        <dbReference type="Proteomes" id="UP000289738"/>
    </source>
</evidence>
<name>A0A444X1C7_ARAHY</name>
<sequence length="150" mass="16855">MKSSSEESDVEFPEVNLAELKKGPPYVCSLFKKITSFDKANDMKDKSGKKYNFDISKSDQTFDVLLRDKQLALLKGKTDLIQEAIMEGRLKFDNAKKDMKVDIDPFDTGANFAKPIFLGINMVGFTYKFDTALGDFETNVRSVYPGVVKG</sequence>
<keyword evidence="2" id="KW-1185">Reference proteome</keyword>